<feature type="chain" id="PRO_5035426587" description="Pectinesterase inhibitor domain-containing protein" evidence="7">
    <location>
        <begin position="23"/>
        <end position="210"/>
    </location>
</feature>
<dbReference type="OrthoDB" id="1430376at2759"/>
<organism evidence="9 10">
    <name type="scientific">Rhamnella rubrinervis</name>
    <dbReference type="NCBI Taxonomy" id="2594499"/>
    <lineage>
        <taxon>Eukaryota</taxon>
        <taxon>Viridiplantae</taxon>
        <taxon>Streptophyta</taxon>
        <taxon>Embryophyta</taxon>
        <taxon>Tracheophyta</taxon>
        <taxon>Spermatophyta</taxon>
        <taxon>Magnoliopsida</taxon>
        <taxon>eudicotyledons</taxon>
        <taxon>Gunneridae</taxon>
        <taxon>Pentapetalae</taxon>
        <taxon>rosids</taxon>
        <taxon>fabids</taxon>
        <taxon>Rosales</taxon>
        <taxon>Rhamnaceae</taxon>
        <taxon>rhamnoid group</taxon>
        <taxon>Rhamneae</taxon>
        <taxon>Rhamnella</taxon>
    </lineage>
</organism>
<comment type="caution">
    <text evidence="9">The sequence shown here is derived from an EMBL/GenBank/DDBJ whole genome shotgun (WGS) entry which is preliminary data.</text>
</comment>
<proteinExistence type="inferred from homology"/>
<gene>
    <name evidence="9" type="ORF">FNV43_RR09107</name>
</gene>
<dbReference type="Gene3D" id="1.20.140.40">
    <property type="entry name" value="Invertase/pectin methylesterase inhibitor family protein"/>
    <property type="match status" value="1"/>
</dbReference>
<feature type="domain" description="Pectinesterase inhibitor" evidence="8">
    <location>
        <begin position="40"/>
        <end position="198"/>
    </location>
</feature>
<keyword evidence="5" id="KW-1015">Disulfide bond</keyword>
<accession>A0A8K0HAL3</accession>
<feature type="signal peptide" evidence="7">
    <location>
        <begin position="1"/>
        <end position="22"/>
    </location>
</feature>
<evidence type="ECO:0000256" key="5">
    <source>
        <dbReference type="ARBA" id="ARBA00023157"/>
    </source>
</evidence>
<evidence type="ECO:0000256" key="6">
    <source>
        <dbReference type="ARBA" id="ARBA00038471"/>
    </source>
</evidence>
<keyword evidence="10" id="KW-1185">Reference proteome</keyword>
<name>A0A8K0HAL3_9ROSA</name>
<evidence type="ECO:0000256" key="2">
    <source>
        <dbReference type="ARBA" id="ARBA00022523"/>
    </source>
</evidence>
<evidence type="ECO:0000256" key="1">
    <source>
        <dbReference type="ARBA" id="ARBA00004271"/>
    </source>
</evidence>
<dbReference type="GO" id="GO:0048046">
    <property type="term" value="C:apoplast"/>
    <property type="evidence" value="ECO:0007669"/>
    <property type="project" value="UniProtKB-SubCell"/>
</dbReference>
<dbReference type="InterPro" id="IPR006501">
    <property type="entry name" value="Pectinesterase_inhib_dom"/>
</dbReference>
<dbReference type="PANTHER" id="PTHR31080:SF118">
    <property type="entry name" value="PECTINESTERASE INHIBITOR 10"/>
    <property type="match status" value="1"/>
</dbReference>
<evidence type="ECO:0000256" key="4">
    <source>
        <dbReference type="ARBA" id="ARBA00022729"/>
    </source>
</evidence>
<dbReference type="PANTHER" id="PTHR31080">
    <property type="entry name" value="PECTINESTERASE INHIBITOR-LIKE"/>
    <property type="match status" value="1"/>
</dbReference>
<keyword evidence="4 7" id="KW-0732">Signal</keyword>
<dbReference type="GO" id="GO:0004857">
    <property type="term" value="F:enzyme inhibitor activity"/>
    <property type="evidence" value="ECO:0007669"/>
    <property type="project" value="InterPro"/>
</dbReference>
<dbReference type="FunFam" id="1.20.140.40:FF:000006">
    <property type="entry name" value="Pectinesterase inhibitor 3"/>
    <property type="match status" value="1"/>
</dbReference>
<dbReference type="Proteomes" id="UP000796880">
    <property type="component" value="Unassembled WGS sequence"/>
</dbReference>
<evidence type="ECO:0000256" key="3">
    <source>
        <dbReference type="ARBA" id="ARBA00022525"/>
    </source>
</evidence>
<evidence type="ECO:0000256" key="7">
    <source>
        <dbReference type="SAM" id="SignalP"/>
    </source>
</evidence>
<dbReference type="InterPro" id="IPR051955">
    <property type="entry name" value="PME_Inhibitor"/>
</dbReference>
<dbReference type="InterPro" id="IPR035513">
    <property type="entry name" value="Invertase/methylesterase_inhib"/>
</dbReference>
<dbReference type="CDD" id="cd15798">
    <property type="entry name" value="PMEI-like_3"/>
    <property type="match status" value="1"/>
</dbReference>
<protein>
    <recommendedName>
        <fullName evidence="8">Pectinesterase inhibitor domain-containing protein</fullName>
    </recommendedName>
</protein>
<evidence type="ECO:0000259" key="8">
    <source>
        <dbReference type="SMART" id="SM00856"/>
    </source>
</evidence>
<comment type="similarity">
    <text evidence="6">Belongs to the PMEI family.</text>
</comment>
<dbReference type="EMBL" id="VOIH02000004">
    <property type="protein sequence ID" value="KAF3448394.1"/>
    <property type="molecule type" value="Genomic_DNA"/>
</dbReference>
<dbReference type="SUPFAM" id="SSF101148">
    <property type="entry name" value="Plant invertase/pectin methylesterase inhibitor"/>
    <property type="match status" value="1"/>
</dbReference>
<reference evidence="9" key="1">
    <citation type="submission" date="2020-03" db="EMBL/GenBank/DDBJ databases">
        <title>A high-quality chromosome-level genome assembly of a woody plant with both climbing and erect habits, Rhamnella rubrinervis.</title>
        <authorList>
            <person name="Lu Z."/>
            <person name="Yang Y."/>
            <person name="Zhu X."/>
            <person name="Sun Y."/>
        </authorList>
    </citation>
    <scope>NUCLEOTIDE SEQUENCE</scope>
    <source>
        <strain evidence="9">BYM</strain>
        <tissue evidence="9">Leaf</tissue>
    </source>
</reference>
<keyword evidence="2" id="KW-0052">Apoplast</keyword>
<dbReference type="SMART" id="SM00856">
    <property type="entry name" value="PMEI"/>
    <property type="match status" value="1"/>
</dbReference>
<sequence length="210" mass="22600">MESCCSLHVLVALMLILQSSNYHINASSSASTRPLNLHKTDTQYIKTSCKATTYPKLCYTSLSVYADKIKTDPQLLASAALNLSLAATRAASTVMNRLSKFHGLKPTVAAAVLDCVEMIGDSVDELQQSVAEMGRASCGESDFGLLMDDIETWVSAAMTDADTCMDGFDEHGLHGRVKNVVRRYVVKVAHLTSNALALINSYASTKSSSP</sequence>
<evidence type="ECO:0000313" key="9">
    <source>
        <dbReference type="EMBL" id="KAF3448394.1"/>
    </source>
</evidence>
<keyword evidence="3" id="KW-0964">Secreted</keyword>
<evidence type="ECO:0000313" key="10">
    <source>
        <dbReference type="Proteomes" id="UP000796880"/>
    </source>
</evidence>
<dbReference type="AlphaFoldDB" id="A0A8K0HAL3"/>
<comment type="subcellular location">
    <subcellularLocation>
        <location evidence="1">Secreted</location>
        <location evidence="1">Extracellular space</location>
        <location evidence="1">Apoplast</location>
    </subcellularLocation>
</comment>
<dbReference type="NCBIfam" id="TIGR01614">
    <property type="entry name" value="PME_inhib"/>
    <property type="match status" value="1"/>
</dbReference>
<dbReference type="Pfam" id="PF04043">
    <property type="entry name" value="PMEI"/>
    <property type="match status" value="1"/>
</dbReference>